<dbReference type="OrthoDB" id="4990855at2"/>
<dbReference type="SUPFAM" id="SSF55331">
    <property type="entry name" value="Tautomerase/MIF"/>
    <property type="match status" value="1"/>
</dbReference>
<dbReference type="Gene3D" id="3.30.429.10">
    <property type="entry name" value="Macrophage Migration Inhibitory Factor"/>
    <property type="match status" value="1"/>
</dbReference>
<evidence type="ECO:0000259" key="2">
    <source>
        <dbReference type="Pfam" id="PF01361"/>
    </source>
</evidence>
<dbReference type="InterPro" id="IPR004370">
    <property type="entry name" value="4-OT-like_dom"/>
</dbReference>
<dbReference type="GO" id="GO:0016853">
    <property type="term" value="F:isomerase activity"/>
    <property type="evidence" value="ECO:0007669"/>
    <property type="project" value="UniProtKB-KW"/>
</dbReference>
<evidence type="ECO:0000313" key="4">
    <source>
        <dbReference type="Proteomes" id="UP000247591"/>
    </source>
</evidence>
<dbReference type="AlphaFoldDB" id="A0A318RDS3"/>
<evidence type="ECO:0000256" key="1">
    <source>
        <dbReference type="ARBA" id="ARBA00023235"/>
    </source>
</evidence>
<evidence type="ECO:0000313" key="3">
    <source>
        <dbReference type="EMBL" id="PYE11671.1"/>
    </source>
</evidence>
<dbReference type="InterPro" id="IPR014347">
    <property type="entry name" value="Tautomerase/MIF_sf"/>
</dbReference>
<proteinExistence type="predicted"/>
<dbReference type="EMBL" id="QJSP01000035">
    <property type="protein sequence ID" value="PYE11671.1"/>
    <property type="molecule type" value="Genomic_DNA"/>
</dbReference>
<accession>A0A318RDS3</accession>
<feature type="domain" description="4-oxalocrotonate tautomerase-like" evidence="2">
    <location>
        <begin position="2"/>
        <end position="61"/>
    </location>
</feature>
<organism evidence="3 4">
    <name type="scientific">Williamsia limnetica</name>
    <dbReference type="NCBI Taxonomy" id="882452"/>
    <lineage>
        <taxon>Bacteria</taxon>
        <taxon>Bacillati</taxon>
        <taxon>Actinomycetota</taxon>
        <taxon>Actinomycetes</taxon>
        <taxon>Mycobacteriales</taxon>
        <taxon>Nocardiaceae</taxon>
        <taxon>Williamsia</taxon>
    </lineage>
</organism>
<dbReference type="Proteomes" id="UP000247591">
    <property type="component" value="Unassembled WGS sequence"/>
</dbReference>
<sequence>MPYIEASFFEDRFADNQFAPDMVAELTKAVSAVLGEDIAADTTVVIHGIPRERWGHGGKMMG</sequence>
<dbReference type="RefSeq" id="WP_110473055.1">
    <property type="nucleotide sequence ID" value="NZ_QJSP01000035.1"/>
</dbReference>
<keyword evidence="1" id="KW-0413">Isomerase</keyword>
<dbReference type="Pfam" id="PF01361">
    <property type="entry name" value="Tautomerase"/>
    <property type="match status" value="1"/>
</dbReference>
<gene>
    <name evidence="3" type="ORF">DFR67_1355</name>
</gene>
<comment type="caution">
    <text evidence="3">The sequence shown here is derived from an EMBL/GenBank/DDBJ whole genome shotgun (WGS) entry which is preliminary data.</text>
</comment>
<keyword evidence="3" id="KW-0670">Pyruvate</keyword>
<name>A0A318RDS3_WILLI</name>
<reference evidence="3 4" key="1">
    <citation type="submission" date="2018-06" db="EMBL/GenBank/DDBJ databases">
        <title>Genomic Encyclopedia of Type Strains, Phase IV (KMG-IV): sequencing the most valuable type-strain genomes for metagenomic binning, comparative biology and taxonomic classification.</title>
        <authorList>
            <person name="Goeker M."/>
        </authorList>
    </citation>
    <scope>NUCLEOTIDE SEQUENCE [LARGE SCALE GENOMIC DNA]</scope>
    <source>
        <strain evidence="3 4">DSM 45521</strain>
    </source>
</reference>
<protein>
    <submittedName>
        <fullName evidence="3">Phenylpyruvate tautomerase PptA (4-oxalocrotonate tautomerase family)</fullName>
    </submittedName>
</protein>
<keyword evidence="4" id="KW-1185">Reference proteome</keyword>